<protein>
    <submittedName>
        <fullName evidence="5">AraC family transcriptional regulator</fullName>
    </submittedName>
</protein>
<keyword evidence="6" id="KW-1185">Reference proteome</keyword>
<dbReference type="GO" id="GO:0003700">
    <property type="term" value="F:DNA-binding transcription factor activity"/>
    <property type="evidence" value="ECO:0007669"/>
    <property type="project" value="InterPro"/>
</dbReference>
<sequence>MLEMPEKLCESVTQGKRLVQPKHEWVEDVFLAEACKERFLTQAEIPELGINGFFMAGLAELAEGYHVERSVKTCHTLLCTLEGKGKLTTTDFEYVLGPHTVTILPAGLPFRFELDEQVNHWKMAWILLDIKDKWLPLTAHGQRVEQSGRCEQIWSLMQLLHSEIGGRAGYRTLYASELSRLLLGTATLAPTSTVLRVQSVFNEIESQLHLNWTVKGIAERCYLSTEQLNRVTKQLYGCSTQQRLIALRMEKALALLRYKEWPIGVISQRLGYQDPFNFTHRFRQYHGCSPREYRKRIFQP</sequence>
<dbReference type="Proteomes" id="UP000035909">
    <property type="component" value="Unassembled WGS sequence"/>
</dbReference>
<dbReference type="PANTHER" id="PTHR43280">
    <property type="entry name" value="ARAC-FAMILY TRANSCRIPTIONAL REGULATOR"/>
    <property type="match status" value="1"/>
</dbReference>
<keyword evidence="1" id="KW-0805">Transcription regulation</keyword>
<dbReference type="Pfam" id="PF12833">
    <property type="entry name" value="HTH_18"/>
    <property type="match status" value="1"/>
</dbReference>
<accession>A0A0J1HEP7</accession>
<gene>
    <name evidence="5" type="ORF">ABT57_05950</name>
</gene>
<dbReference type="GO" id="GO:0043565">
    <property type="term" value="F:sequence-specific DNA binding"/>
    <property type="evidence" value="ECO:0007669"/>
    <property type="project" value="InterPro"/>
</dbReference>
<organism evidence="5 6">
    <name type="scientific">Photobacterium ganghwense</name>
    <dbReference type="NCBI Taxonomy" id="320778"/>
    <lineage>
        <taxon>Bacteria</taxon>
        <taxon>Pseudomonadati</taxon>
        <taxon>Pseudomonadota</taxon>
        <taxon>Gammaproteobacteria</taxon>
        <taxon>Vibrionales</taxon>
        <taxon>Vibrionaceae</taxon>
        <taxon>Photobacterium</taxon>
    </lineage>
</organism>
<dbReference type="InterPro" id="IPR037923">
    <property type="entry name" value="HTH-like"/>
</dbReference>
<dbReference type="AlphaFoldDB" id="A0A0J1HEP7"/>
<dbReference type="PANTHER" id="PTHR43280:SF11">
    <property type="entry name" value="RCS-SPECIFIC HTH-TYPE TRANSCRIPTIONAL ACTIVATOR RCLR"/>
    <property type="match status" value="1"/>
</dbReference>
<evidence type="ECO:0000256" key="2">
    <source>
        <dbReference type="ARBA" id="ARBA00023125"/>
    </source>
</evidence>
<dbReference type="Pfam" id="PF02311">
    <property type="entry name" value="AraC_binding"/>
    <property type="match status" value="1"/>
</dbReference>
<dbReference type="STRING" id="320778.ABT57_05950"/>
<dbReference type="PROSITE" id="PS00041">
    <property type="entry name" value="HTH_ARAC_FAMILY_1"/>
    <property type="match status" value="1"/>
</dbReference>
<comment type="caution">
    <text evidence="5">The sequence shown here is derived from an EMBL/GenBank/DDBJ whole genome shotgun (WGS) entry which is preliminary data.</text>
</comment>
<dbReference type="InterPro" id="IPR003313">
    <property type="entry name" value="AraC-bd"/>
</dbReference>
<evidence type="ECO:0000313" key="6">
    <source>
        <dbReference type="Proteomes" id="UP000035909"/>
    </source>
</evidence>
<dbReference type="EMBL" id="LDOU01000006">
    <property type="protein sequence ID" value="KLV10125.1"/>
    <property type="molecule type" value="Genomic_DNA"/>
</dbReference>
<dbReference type="SUPFAM" id="SSF51215">
    <property type="entry name" value="Regulatory protein AraC"/>
    <property type="match status" value="1"/>
</dbReference>
<name>A0A0J1HEP7_9GAMM</name>
<proteinExistence type="predicted"/>
<dbReference type="InterPro" id="IPR009057">
    <property type="entry name" value="Homeodomain-like_sf"/>
</dbReference>
<dbReference type="Gene3D" id="2.60.120.280">
    <property type="entry name" value="Regulatory protein AraC"/>
    <property type="match status" value="1"/>
</dbReference>
<evidence type="ECO:0000256" key="3">
    <source>
        <dbReference type="ARBA" id="ARBA00023163"/>
    </source>
</evidence>
<dbReference type="PATRIC" id="fig|320778.3.peg.1281"/>
<dbReference type="InterPro" id="IPR018060">
    <property type="entry name" value="HTH_AraC"/>
</dbReference>
<dbReference type="Gene3D" id="1.10.10.60">
    <property type="entry name" value="Homeodomain-like"/>
    <property type="match status" value="1"/>
</dbReference>
<evidence type="ECO:0000259" key="4">
    <source>
        <dbReference type="PROSITE" id="PS01124"/>
    </source>
</evidence>
<dbReference type="RefSeq" id="WP_047884287.1">
    <property type="nucleotide sequence ID" value="NZ_CP071326.1"/>
</dbReference>
<dbReference type="PROSITE" id="PS01124">
    <property type="entry name" value="HTH_ARAC_FAMILY_2"/>
    <property type="match status" value="1"/>
</dbReference>
<evidence type="ECO:0000313" key="5">
    <source>
        <dbReference type="EMBL" id="KLV10125.1"/>
    </source>
</evidence>
<dbReference type="OrthoDB" id="9803764at2"/>
<keyword evidence="2" id="KW-0238">DNA-binding</keyword>
<keyword evidence="3" id="KW-0804">Transcription</keyword>
<dbReference type="SUPFAM" id="SSF46689">
    <property type="entry name" value="Homeodomain-like"/>
    <property type="match status" value="1"/>
</dbReference>
<evidence type="ECO:0000256" key="1">
    <source>
        <dbReference type="ARBA" id="ARBA00023015"/>
    </source>
</evidence>
<dbReference type="SMART" id="SM00342">
    <property type="entry name" value="HTH_ARAC"/>
    <property type="match status" value="1"/>
</dbReference>
<reference evidence="5 6" key="1">
    <citation type="submission" date="2015-05" db="EMBL/GenBank/DDBJ databases">
        <title>Photobacterium galathea sp. nov.</title>
        <authorList>
            <person name="Machado H."/>
            <person name="Gram L."/>
        </authorList>
    </citation>
    <scope>NUCLEOTIDE SEQUENCE [LARGE SCALE GENOMIC DNA]</scope>
    <source>
        <strain evidence="5 6">DSM 22954</strain>
    </source>
</reference>
<feature type="domain" description="HTH araC/xylS-type" evidence="4">
    <location>
        <begin position="198"/>
        <end position="296"/>
    </location>
</feature>
<dbReference type="InterPro" id="IPR018062">
    <property type="entry name" value="HTH_AraC-typ_CS"/>
</dbReference>